<feature type="domain" description="Aminoglycoside phosphotransferase" evidence="2">
    <location>
        <begin position="27"/>
        <end position="221"/>
    </location>
</feature>
<keyword evidence="3" id="KW-0808">Transferase</keyword>
<evidence type="ECO:0000313" key="3">
    <source>
        <dbReference type="EMBL" id="SFJ62016.1"/>
    </source>
</evidence>
<evidence type="ECO:0000259" key="2">
    <source>
        <dbReference type="Pfam" id="PF01636"/>
    </source>
</evidence>
<dbReference type="InterPro" id="IPR011009">
    <property type="entry name" value="Kinase-like_dom_sf"/>
</dbReference>
<evidence type="ECO:0000256" key="1">
    <source>
        <dbReference type="SAM" id="MobiDB-lite"/>
    </source>
</evidence>
<dbReference type="SUPFAM" id="SSF56112">
    <property type="entry name" value="Protein kinase-like (PK-like)"/>
    <property type="match status" value="1"/>
</dbReference>
<dbReference type="OrthoDB" id="7334546at2"/>
<dbReference type="Proteomes" id="UP000199630">
    <property type="component" value="Unassembled WGS sequence"/>
</dbReference>
<evidence type="ECO:0000313" key="4">
    <source>
        <dbReference type="Proteomes" id="UP000199630"/>
    </source>
</evidence>
<keyword evidence="4" id="KW-1185">Reference proteome</keyword>
<protein>
    <submittedName>
        <fullName evidence="3">Phosphotransferase enzyme family protein</fullName>
    </submittedName>
</protein>
<dbReference type="Pfam" id="PF01636">
    <property type="entry name" value="APH"/>
    <property type="match status" value="1"/>
</dbReference>
<proteinExistence type="predicted"/>
<feature type="region of interest" description="Disordered" evidence="1">
    <location>
        <begin position="1"/>
        <end position="33"/>
    </location>
</feature>
<dbReference type="InterPro" id="IPR002575">
    <property type="entry name" value="Aminoglycoside_PTrfase"/>
</dbReference>
<dbReference type="EMBL" id="FORH01000004">
    <property type="protein sequence ID" value="SFJ62016.1"/>
    <property type="molecule type" value="Genomic_DNA"/>
</dbReference>
<dbReference type="STRING" id="588602.SAMN04487991_2587"/>
<dbReference type="GO" id="GO:0016740">
    <property type="term" value="F:transferase activity"/>
    <property type="evidence" value="ECO:0007669"/>
    <property type="project" value="UniProtKB-KW"/>
</dbReference>
<reference evidence="4" key="1">
    <citation type="submission" date="2016-10" db="EMBL/GenBank/DDBJ databases">
        <authorList>
            <person name="Varghese N."/>
            <person name="Submissions S."/>
        </authorList>
    </citation>
    <scope>NUCLEOTIDE SEQUENCE [LARGE SCALE GENOMIC DNA]</scope>
    <source>
        <strain evidence="4">DSM 26471</strain>
    </source>
</reference>
<feature type="compositionally biased region" description="Polar residues" evidence="1">
    <location>
        <begin position="1"/>
        <end position="16"/>
    </location>
</feature>
<accession>A0A1I3SX59</accession>
<name>A0A1I3SX59_9RHOB</name>
<organism evidence="3 4">
    <name type="scientific">Celeribacter neptunius</name>
    <dbReference type="NCBI Taxonomy" id="588602"/>
    <lineage>
        <taxon>Bacteria</taxon>
        <taxon>Pseudomonadati</taxon>
        <taxon>Pseudomonadota</taxon>
        <taxon>Alphaproteobacteria</taxon>
        <taxon>Rhodobacterales</taxon>
        <taxon>Roseobacteraceae</taxon>
        <taxon>Celeribacter</taxon>
    </lineage>
</organism>
<dbReference type="Gene3D" id="3.90.1200.10">
    <property type="match status" value="1"/>
</dbReference>
<gene>
    <name evidence="3" type="ORF">SAMN04487991_2587</name>
</gene>
<dbReference type="AlphaFoldDB" id="A0A1I3SX59"/>
<sequence length="286" mass="31353">MSRVSPQSVPQEVQSYSERDAPGPQQWTELPGGRSNRIWHVHDGLGERIFKLFDATRANPLFPNEPEAEARVLAALRGQGLAPELLAAFETGNGPCLVYDYLPGQALEHVDPDTILALGRVHALRPQIALRRIESTPGALLRSGMWFLSQVPLAQAEPLIARAPSEREIAPGPNVLLHGDPVPANVIAAGATRRFIDWQCPAWGDATADLAIALSSAMHHVYGRVPLSRARAEEALLAYPAPEVRDRYRALAPYYHWRMAAYCVWKAAHGETIYEAAGALELARLS</sequence>
<dbReference type="RefSeq" id="WP_090061103.1">
    <property type="nucleotide sequence ID" value="NZ_FORH01000004.1"/>
</dbReference>